<feature type="chain" id="PRO_5025439507" description="RxLR effector protein" evidence="1">
    <location>
        <begin position="25"/>
        <end position="182"/>
    </location>
</feature>
<dbReference type="EMBL" id="QXGA01003782">
    <property type="protein sequence ID" value="KAE9079394.1"/>
    <property type="molecule type" value="Genomic_DNA"/>
</dbReference>
<organism evidence="2 3">
    <name type="scientific">Phytophthora fragariae</name>
    <dbReference type="NCBI Taxonomy" id="53985"/>
    <lineage>
        <taxon>Eukaryota</taxon>
        <taxon>Sar</taxon>
        <taxon>Stramenopiles</taxon>
        <taxon>Oomycota</taxon>
        <taxon>Peronosporomycetes</taxon>
        <taxon>Peronosporales</taxon>
        <taxon>Peronosporaceae</taxon>
        <taxon>Phytophthora</taxon>
    </lineage>
</organism>
<gene>
    <name evidence="2" type="ORF">PF006_g27528</name>
</gene>
<sequence length="182" mass="20088">MRFSFLLALVVATFAVTCFHDASAKEAVEIKTFTEMWQKTLPKVKSVNAFKNAGKIRGEAKAAAAKASAAARKNWDDVITKLQAGGKLKTLDTSKKEWQTAFTKAEQAGQLQGASKEQVVKVTEDAAQAMAKNPSKWRYVKKALEITFDSPQVNKGAELSTILEHDAMKTFLTIPDRGRHRM</sequence>
<dbReference type="AlphaFoldDB" id="A0A6A3QNI9"/>
<dbReference type="Proteomes" id="UP000440732">
    <property type="component" value="Unassembled WGS sequence"/>
</dbReference>
<evidence type="ECO:0000256" key="1">
    <source>
        <dbReference type="SAM" id="SignalP"/>
    </source>
</evidence>
<evidence type="ECO:0000313" key="2">
    <source>
        <dbReference type="EMBL" id="KAE9079394.1"/>
    </source>
</evidence>
<name>A0A6A3QNI9_9STRA</name>
<protein>
    <recommendedName>
        <fullName evidence="4">RxLR effector protein</fullName>
    </recommendedName>
</protein>
<comment type="caution">
    <text evidence="2">The sequence shown here is derived from an EMBL/GenBank/DDBJ whole genome shotgun (WGS) entry which is preliminary data.</text>
</comment>
<reference evidence="2 3" key="1">
    <citation type="submission" date="2018-08" db="EMBL/GenBank/DDBJ databases">
        <title>Genomic investigation of the strawberry pathogen Phytophthora fragariae indicates pathogenicity is determined by transcriptional variation in three key races.</title>
        <authorList>
            <person name="Adams T.M."/>
            <person name="Armitage A.D."/>
            <person name="Sobczyk M.K."/>
            <person name="Bates H.J."/>
            <person name="Dunwell J.M."/>
            <person name="Nellist C.F."/>
            <person name="Harrison R.J."/>
        </authorList>
    </citation>
    <scope>NUCLEOTIDE SEQUENCE [LARGE SCALE GENOMIC DNA]</scope>
    <source>
        <strain evidence="2 3">NOV-5</strain>
    </source>
</reference>
<keyword evidence="1" id="KW-0732">Signal</keyword>
<evidence type="ECO:0008006" key="4">
    <source>
        <dbReference type="Google" id="ProtNLM"/>
    </source>
</evidence>
<proteinExistence type="predicted"/>
<accession>A0A6A3QNI9</accession>
<feature type="signal peptide" evidence="1">
    <location>
        <begin position="1"/>
        <end position="24"/>
    </location>
</feature>
<evidence type="ECO:0000313" key="3">
    <source>
        <dbReference type="Proteomes" id="UP000440732"/>
    </source>
</evidence>